<dbReference type="Proteomes" id="UP000479710">
    <property type="component" value="Unassembled WGS sequence"/>
</dbReference>
<evidence type="ECO:0000313" key="2">
    <source>
        <dbReference type="Proteomes" id="UP000479710"/>
    </source>
</evidence>
<comment type="caution">
    <text evidence="1">The sequence shown here is derived from an EMBL/GenBank/DDBJ whole genome shotgun (WGS) entry which is preliminary data.</text>
</comment>
<keyword evidence="2" id="KW-1185">Reference proteome</keyword>
<proteinExistence type="predicted"/>
<dbReference type="AlphaFoldDB" id="A0A6G1CB28"/>
<gene>
    <name evidence="1" type="ORF">E2562_028130</name>
</gene>
<accession>A0A6G1CB28</accession>
<dbReference type="EMBL" id="SPHZ02000010">
    <property type="protein sequence ID" value="KAF0896833.1"/>
    <property type="molecule type" value="Genomic_DNA"/>
</dbReference>
<evidence type="ECO:0000313" key="1">
    <source>
        <dbReference type="EMBL" id="KAF0896833.1"/>
    </source>
</evidence>
<sequence>MNEITTLSEDVLPEGLEAGFGVCDGFLGRTTKATLLLHLGSQVMNGVEDDASDSVVVAGWRLCRRWRWRGGGWQCSWWSRREQAEVSLLQRLF</sequence>
<organism evidence="1 2">
    <name type="scientific">Oryza meyeriana var. granulata</name>
    <dbReference type="NCBI Taxonomy" id="110450"/>
    <lineage>
        <taxon>Eukaryota</taxon>
        <taxon>Viridiplantae</taxon>
        <taxon>Streptophyta</taxon>
        <taxon>Embryophyta</taxon>
        <taxon>Tracheophyta</taxon>
        <taxon>Spermatophyta</taxon>
        <taxon>Magnoliopsida</taxon>
        <taxon>Liliopsida</taxon>
        <taxon>Poales</taxon>
        <taxon>Poaceae</taxon>
        <taxon>BOP clade</taxon>
        <taxon>Oryzoideae</taxon>
        <taxon>Oryzeae</taxon>
        <taxon>Oryzinae</taxon>
        <taxon>Oryza</taxon>
        <taxon>Oryza meyeriana</taxon>
    </lineage>
</organism>
<protein>
    <submittedName>
        <fullName evidence="1">Uncharacterized protein</fullName>
    </submittedName>
</protein>
<reference evidence="1 2" key="1">
    <citation type="submission" date="2019-11" db="EMBL/GenBank/DDBJ databases">
        <title>Whole genome sequence of Oryza granulata.</title>
        <authorList>
            <person name="Li W."/>
        </authorList>
    </citation>
    <scope>NUCLEOTIDE SEQUENCE [LARGE SCALE GENOMIC DNA]</scope>
    <source>
        <strain evidence="2">cv. Menghai</strain>
        <tissue evidence="1">Leaf</tissue>
    </source>
</reference>
<name>A0A6G1CB28_9ORYZ</name>